<reference evidence="9 10" key="1">
    <citation type="submission" date="2024-09" db="EMBL/GenBank/DDBJ databases">
        <authorList>
            <person name="Sun Q."/>
            <person name="Mori K."/>
        </authorList>
    </citation>
    <scope>NUCLEOTIDE SEQUENCE [LARGE SCALE GENOMIC DNA]</scope>
    <source>
        <strain evidence="9 10">JCM 3331</strain>
    </source>
</reference>
<dbReference type="EC" id="3.2.1.51" evidence="2"/>
<dbReference type="InterPro" id="IPR008979">
    <property type="entry name" value="Galactose-bd-like_sf"/>
</dbReference>
<dbReference type="InterPro" id="IPR000421">
    <property type="entry name" value="FA58C"/>
</dbReference>
<name>A0ABV5RK02_9ACTN</name>
<comment type="similarity">
    <text evidence="1">Belongs to the glycosyl hydrolase 29 family.</text>
</comment>
<protein>
    <recommendedName>
        <fullName evidence="2">alpha-L-fucosidase</fullName>
        <ecNumber evidence="2">3.2.1.51</ecNumber>
    </recommendedName>
</protein>
<evidence type="ECO:0000313" key="10">
    <source>
        <dbReference type="Proteomes" id="UP001589710"/>
    </source>
</evidence>
<dbReference type="PROSITE" id="PS51175">
    <property type="entry name" value="CBM6"/>
    <property type="match status" value="2"/>
</dbReference>
<dbReference type="Pfam" id="PF01120">
    <property type="entry name" value="Alpha_L_fucos"/>
    <property type="match status" value="1"/>
</dbReference>
<dbReference type="Proteomes" id="UP001589710">
    <property type="component" value="Unassembled WGS sequence"/>
</dbReference>
<evidence type="ECO:0000313" key="9">
    <source>
        <dbReference type="EMBL" id="MFB9577537.1"/>
    </source>
</evidence>
<dbReference type="InterPro" id="IPR018905">
    <property type="entry name" value="A-galactase_NEW3"/>
</dbReference>
<dbReference type="PROSITE" id="PS50022">
    <property type="entry name" value="FA58C_3"/>
    <property type="match status" value="1"/>
</dbReference>
<dbReference type="Pfam" id="PF00754">
    <property type="entry name" value="F5_F8_type_C"/>
    <property type="match status" value="1"/>
</dbReference>
<dbReference type="InterPro" id="IPR005084">
    <property type="entry name" value="CBM6"/>
</dbReference>
<feature type="domain" description="CBM6" evidence="8">
    <location>
        <begin position="607"/>
        <end position="730"/>
    </location>
</feature>
<dbReference type="CDD" id="cd04081">
    <property type="entry name" value="CBM35_galactosidase-like"/>
    <property type="match status" value="2"/>
</dbReference>
<dbReference type="SMART" id="SM00812">
    <property type="entry name" value="Alpha_L_fucos"/>
    <property type="match status" value="1"/>
</dbReference>
<evidence type="ECO:0000256" key="1">
    <source>
        <dbReference type="ARBA" id="ARBA00007951"/>
    </source>
</evidence>
<keyword evidence="3 6" id="KW-0732">Signal</keyword>
<evidence type="ECO:0000256" key="6">
    <source>
        <dbReference type="SAM" id="SignalP"/>
    </source>
</evidence>
<gene>
    <name evidence="9" type="ORF">ACFFTL_35995</name>
</gene>
<keyword evidence="4" id="KW-0378">Hydrolase</keyword>
<accession>A0ABV5RK02</accession>
<sequence>MAFVPHSSSVGQRWRLFCLSLVLAVTAALLGAPAATAEVQHPRQQWMRESTAGLFLHWGMFTAPRHTDCATWEHDVTAGGWSPDYWVDEARKLGASYIVLATFHSRLGYARPWPSKIPGSCSTDRDFLGELVNAGKAKGIKVMLYMTDDPQWHNEVAGVRTLDSDAYSAYKGEKVDLTTREGFGRFSYDQFFEVMENYPDLAGFWIDNDNEYWESHQLYEQIRAKRPSWLLTNNNEDTPIMDTVSNEQKTGMTPAYDYPSAAFTPMPRISEGDYKLPTSGDWWYDGKDHPVDFRQSTGRYITNAGSSMKSLMAETAMVNGRFPPSQQAYNDFMAGWTAPIRSSMEGTEGGGYMYGGMQPGFWNDGAHGVITVGPGAVTQYVHVVTRPRTDMVRLRDNGYRATRVTDVRTGKDVAFSQSGGYLTILDIADWDPYDTVFKVETDGRQHSYYPQKSLRAAASSAADGHPGGAVVDGSDGNYWDSDGRLPASVTIDLGNLRRATSLAVNQREWSPTHARSTFGRPEDSARIKDYAVSASDDGRHWRTVRAGALPSARGVQLIDIGEQKARYLKLDVRNTWAGPQAPDFFGRLRIDEIKVAYGAPVSGSAQVPLEAESRRNDRDGAVRASACGACSGSARLVGFGGGSRNSVTFHDVTAAEAGNYRLQFDHTAGAAASLSVRVNGAAAIDVPVPAGNPDVPGSTAVSVPLTAGANTVEVFSTASRGPGLDRIVVGPLPPASYVPKTTMTVEPHGLQWVGAGQQSVQVTAELRLDADDALDGVRLAPKAPAGWTVEGGPATASSLRLGQTLKARWTLLSPPGADVTPTTVPVTAEFLTLGTPHTVTQNVGIRPRPADRVFMREAEDSRNRLGTAGLTGCSPCSGGEKVRNIGGSAAADVLFPDVTVDRAGTYPLFIDYTVNGDRSFLVSVDGGAPVEAAVSGIGNSTPQTTSVPVTLTAGSHTIRVYNDRKSAPDLDRLSLGQP</sequence>
<evidence type="ECO:0000256" key="5">
    <source>
        <dbReference type="ARBA" id="ARBA00023295"/>
    </source>
</evidence>
<dbReference type="InterPro" id="IPR000933">
    <property type="entry name" value="Glyco_hydro_29"/>
</dbReference>
<dbReference type="InterPro" id="IPR057739">
    <property type="entry name" value="Glyco_hydro_29_N"/>
</dbReference>
<dbReference type="PANTHER" id="PTHR10030:SF37">
    <property type="entry name" value="ALPHA-L-FUCOSIDASE-RELATED"/>
    <property type="match status" value="1"/>
</dbReference>
<dbReference type="Pfam" id="PF10633">
    <property type="entry name" value="NPCBM_assoc"/>
    <property type="match status" value="1"/>
</dbReference>
<feature type="domain" description="F5/8 type C" evidence="7">
    <location>
        <begin position="437"/>
        <end position="576"/>
    </location>
</feature>
<comment type="caution">
    <text evidence="9">The sequence shown here is derived from an EMBL/GenBank/DDBJ whole genome shotgun (WGS) entry which is preliminary data.</text>
</comment>
<evidence type="ECO:0000256" key="4">
    <source>
        <dbReference type="ARBA" id="ARBA00022801"/>
    </source>
</evidence>
<evidence type="ECO:0000256" key="2">
    <source>
        <dbReference type="ARBA" id="ARBA00012662"/>
    </source>
</evidence>
<proteinExistence type="inferred from homology"/>
<dbReference type="Gene3D" id="2.60.120.260">
    <property type="entry name" value="Galactose-binding domain-like"/>
    <property type="match status" value="3"/>
</dbReference>
<dbReference type="EMBL" id="JBHMCG010000150">
    <property type="protein sequence ID" value="MFB9577537.1"/>
    <property type="molecule type" value="Genomic_DNA"/>
</dbReference>
<organism evidence="9 10">
    <name type="scientific">Streptomyces yanii</name>
    <dbReference type="NCBI Taxonomy" id="78510"/>
    <lineage>
        <taxon>Bacteria</taxon>
        <taxon>Bacillati</taxon>
        <taxon>Actinomycetota</taxon>
        <taxon>Actinomycetes</taxon>
        <taxon>Kitasatosporales</taxon>
        <taxon>Streptomycetaceae</taxon>
        <taxon>Streptomyces</taxon>
    </lineage>
</organism>
<keyword evidence="10" id="KW-1185">Reference proteome</keyword>
<dbReference type="InterPro" id="IPR017853">
    <property type="entry name" value="GH"/>
</dbReference>
<dbReference type="SUPFAM" id="SSF51445">
    <property type="entry name" value="(Trans)glycosidases"/>
    <property type="match status" value="1"/>
</dbReference>
<evidence type="ECO:0000259" key="7">
    <source>
        <dbReference type="PROSITE" id="PS50022"/>
    </source>
</evidence>
<dbReference type="SUPFAM" id="SSF49785">
    <property type="entry name" value="Galactose-binding domain-like"/>
    <property type="match status" value="2"/>
</dbReference>
<feature type="domain" description="CBM6" evidence="8">
    <location>
        <begin position="854"/>
        <end position="976"/>
    </location>
</feature>
<dbReference type="RefSeq" id="WP_345515805.1">
    <property type="nucleotide sequence ID" value="NZ_BAAAXD010000033.1"/>
</dbReference>
<feature type="chain" id="PRO_5045808543" description="alpha-L-fucosidase" evidence="6">
    <location>
        <begin position="38"/>
        <end position="978"/>
    </location>
</feature>
<keyword evidence="5" id="KW-0326">Glycosidase</keyword>
<evidence type="ECO:0000259" key="8">
    <source>
        <dbReference type="PROSITE" id="PS51175"/>
    </source>
</evidence>
<feature type="signal peptide" evidence="6">
    <location>
        <begin position="1"/>
        <end position="37"/>
    </location>
</feature>
<evidence type="ECO:0000256" key="3">
    <source>
        <dbReference type="ARBA" id="ARBA00022729"/>
    </source>
</evidence>
<dbReference type="PANTHER" id="PTHR10030">
    <property type="entry name" value="ALPHA-L-FUCOSIDASE"/>
    <property type="match status" value="1"/>
</dbReference>
<dbReference type="Gene3D" id="3.20.20.80">
    <property type="entry name" value="Glycosidases"/>
    <property type="match status" value="1"/>
</dbReference>